<evidence type="ECO:0000313" key="2">
    <source>
        <dbReference type="Proteomes" id="UP000273326"/>
    </source>
</evidence>
<dbReference type="EMBL" id="CP034465">
    <property type="protein sequence ID" value="AZP04525.1"/>
    <property type="molecule type" value="Genomic_DNA"/>
</dbReference>
<keyword evidence="2" id="KW-1185">Reference proteome</keyword>
<name>A0A3S9HAY7_9LACT</name>
<dbReference type="KEGG" id="jeh:EJN90_07695"/>
<accession>A0A3S9HAY7</accession>
<sequence>MIKKLSLFLLILGLVAGCSKDAESSEEKVVQPFQAITQLSAFEITTKNNDSYRVESNDDEWVSDDIDQLDQMAISNFLEKVVSLKATIVDEADIVVKEKTLLQLDLYPSEDEKVEMSLYHDAEGNYYGKMSGTTDWLLFSKLPMELEEFSKVYLQDAIDLKVGMLETIQFEDPSQSFELNQTSDFSKVEAAPFISGWFLHDVYDTPFSIEYQTMDAILERLENFRGEATEEAIPSEAETFFTLRLNGSDGQETLVFGEPDEDSVLVHLEEANESYRIPLLFAGTFQLTPFDITDNFISIIPLDSLRQVKLKTTDKTLLIEAEHEVTTNDEDEVSISSDFFLNGDQLDEAAFRKNYQYLAALKYLNPYDGSEPIKDEASLTITYQFQSEGEVLLHTIDFYDLNEEEYLVEKNGIREFTAKKEQLYEMLEVFE</sequence>
<dbReference type="RefSeq" id="WP_126110027.1">
    <property type="nucleotide sequence ID" value="NZ_CP034465.1"/>
</dbReference>
<gene>
    <name evidence="1" type="ORF">EJN90_07695</name>
</gene>
<evidence type="ECO:0008006" key="3">
    <source>
        <dbReference type="Google" id="ProtNLM"/>
    </source>
</evidence>
<dbReference type="AlphaFoldDB" id="A0A3S9HAY7"/>
<protein>
    <recommendedName>
        <fullName evidence="3">DUF4340 domain-containing protein</fullName>
    </recommendedName>
</protein>
<organism evidence="1 2">
    <name type="scientific">Jeotgalibaca ciconiae</name>
    <dbReference type="NCBI Taxonomy" id="2496265"/>
    <lineage>
        <taxon>Bacteria</taxon>
        <taxon>Bacillati</taxon>
        <taxon>Bacillota</taxon>
        <taxon>Bacilli</taxon>
        <taxon>Lactobacillales</taxon>
        <taxon>Carnobacteriaceae</taxon>
        <taxon>Jeotgalibaca</taxon>
    </lineage>
</organism>
<dbReference type="OrthoDB" id="2161125at2"/>
<dbReference type="Proteomes" id="UP000273326">
    <property type="component" value="Chromosome"/>
</dbReference>
<dbReference type="PROSITE" id="PS51257">
    <property type="entry name" value="PROKAR_LIPOPROTEIN"/>
    <property type="match status" value="1"/>
</dbReference>
<proteinExistence type="predicted"/>
<reference evidence="2" key="1">
    <citation type="submission" date="2018-12" db="EMBL/GenBank/DDBJ databases">
        <title>Complete genome sequencing of Jeotgalibaca sp. H21T32.</title>
        <authorList>
            <person name="Bae J.-W."/>
            <person name="Lee S.-Y."/>
        </authorList>
    </citation>
    <scope>NUCLEOTIDE SEQUENCE [LARGE SCALE GENOMIC DNA]</scope>
    <source>
        <strain evidence="2">H21T32</strain>
    </source>
</reference>
<evidence type="ECO:0000313" key="1">
    <source>
        <dbReference type="EMBL" id="AZP04525.1"/>
    </source>
</evidence>